<reference evidence="2 3" key="1">
    <citation type="journal article" date="2020" name="Biotechnol. Biofuels">
        <title>New insights from the biogas microbiome by comprehensive genome-resolved metagenomics of nearly 1600 species originating from multiple anaerobic digesters.</title>
        <authorList>
            <person name="Campanaro S."/>
            <person name="Treu L."/>
            <person name="Rodriguez-R L.M."/>
            <person name="Kovalovszki A."/>
            <person name="Ziels R.M."/>
            <person name="Maus I."/>
            <person name="Zhu X."/>
            <person name="Kougias P.G."/>
            <person name="Basile A."/>
            <person name="Luo G."/>
            <person name="Schluter A."/>
            <person name="Konstantinidis K.T."/>
            <person name="Angelidaki I."/>
        </authorList>
    </citation>
    <scope>NUCLEOTIDE SEQUENCE [LARGE SCALE GENOMIC DNA]</scope>
    <source>
        <strain evidence="2">AS06rmzACSIP_256</strain>
    </source>
</reference>
<evidence type="ECO:0000256" key="1">
    <source>
        <dbReference type="SAM" id="MobiDB-lite"/>
    </source>
</evidence>
<feature type="region of interest" description="Disordered" evidence="1">
    <location>
        <begin position="129"/>
        <end position="214"/>
    </location>
</feature>
<dbReference type="EMBL" id="JAAYYV010000080">
    <property type="protein sequence ID" value="NLF53379.1"/>
    <property type="molecule type" value="Genomic_DNA"/>
</dbReference>
<proteinExistence type="predicted"/>
<organism evidence="2 3">
    <name type="scientific">Thauera phenolivorans</name>
    <dbReference type="NCBI Taxonomy" id="1792543"/>
    <lineage>
        <taxon>Bacteria</taxon>
        <taxon>Pseudomonadati</taxon>
        <taxon>Pseudomonadota</taxon>
        <taxon>Betaproteobacteria</taxon>
        <taxon>Rhodocyclales</taxon>
        <taxon>Zoogloeaceae</taxon>
        <taxon>Thauera</taxon>
    </lineage>
</organism>
<dbReference type="Pfam" id="PF11748">
    <property type="entry name" value="DUF3306"/>
    <property type="match status" value="1"/>
</dbReference>
<dbReference type="Proteomes" id="UP000536534">
    <property type="component" value="Unassembled WGS sequence"/>
</dbReference>
<gene>
    <name evidence="2" type="ORF">GX576_03035</name>
</gene>
<protein>
    <submittedName>
        <fullName evidence="2">DUF3306 domain-containing protein</fullName>
    </submittedName>
</protein>
<dbReference type="OrthoDB" id="8776025at2"/>
<comment type="caution">
    <text evidence="2">The sequence shown here is derived from an EMBL/GenBank/DDBJ whole genome shotgun (WGS) entry which is preliminary data.</text>
</comment>
<feature type="compositionally biased region" description="Low complexity" evidence="1">
    <location>
        <begin position="134"/>
        <end position="163"/>
    </location>
</feature>
<evidence type="ECO:0000313" key="2">
    <source>
        <dbReference type="EMBL" id="NLF53379.1"/>
    </source>
</evidence>
<accession>A0A7X7LUB3</accession>
<feature type="compositionally biased region" description="Acidic residues" evidence="1">
    <location>
        <begin position="166"/>
        <end position="178"/>
    </location>
</feature>
<evidence type="ECO:0000313" key="3">
    <source>
        <dbReference type="Proteomes" id="UP000536534"/>
    </source>
</evidence>
<sequence length="214" mass="22387">MSRWSRRKLARALAAREAEPAPRAGESVGHVVAGAAGDVGEQARERLPEAPVAPLPAPETLNLASDFTAFLREEVDEALRRQALKKLFSDPHFNRMDGLDVYIDDYSLPSPIPPDVMKRIRHAQRLLREEPAEGDAGASASAPDGGDALATELEPPAAAGGPAPDEPADEPAEAEQDPNAEGALRVADARLSPAPTTAEPADGKRSATPGGGEG</sequence>
<dbReference type="InterPro" id="IPR021735">
    <property type="entry name" value="DUF3306"/>
</dbReference>
<dbReference type="AlphaFoldDB" id="A0A7X7LUB3"/>
<name>A0A7X7LUB3_9RHOO</name>